<evidence type="ECO:0000313" key="3">
    <source>
        <dbReference type="Proteomes" id="UP000198923"/>
    </source>
</evidence>
<keyword evidence="2" id="KW-0489">Methyltransferase</keyword>
<dbReference type="GO" id="GO:0008168">
    <property type="term" value="F:methyltransferase activity"/>
    <property type="evidence" value="ECO:0007669"/>
    <property type="project" value="UniProtKB-KW"/>
</dbReference>
<dbReference type="STRING" id="504805.SAMN05421505_11329"/>
<gene>
    <name evidence="2" type="ORF">SAMN05421505_11329</name>
</gene>
<dbReference type="GO" id="GO:0032259">
    <property type="term" value="P:methylation"/>
    <property type="evidence" value="ECO:0007669"/>
    <property type="project" value="UniProtKB-KW"/>
</dbReference>
<sequence>MSILQPLPRPPADTQGLSDVHREQAQAITEICQPPDHALIVGVGAGHGTPMASVIALNPTWRGIQLEHDPDIVDTWAALQSCGLADRCEIRRAHVNRRPPQGAHLYLLADVSRSEHWTRDHLIDLLDPIGEAMPPGGWLAIVDTMPPDPPPDDASCSCGENDPCEDRCPKFAHPRRPLPGTKWSLADYLHMLHPMHLELHLVKPLSHAFTLLALRKSRHP</sequence>
<dbReference type="Proteomes" id="UP000198923">
    <property type="component" value="Unassembled WGS sequence"/>
</dbReference>
<reference evidence="2 3" key="1">
    <citation type="submission" date="2016-10" db="EMBL/GenBank/DDBJ databases">
        <authorList>
            <person name="de Groot N.N."/>
        </authorList>
    </citation>
    <scope>NUCLEOTIDE SEQUENCE [LARGE SCALE GENOMIC DNA]</scope>
    <source>
        <strain evidence="2 3">CPCC 201354</strain>
    </source>
</reference>
<keyword evidence="2" id="KW-0808">Transferase</keyword>
<evidence type="ECO:0000256" key="1">
    <source>
        <dbReference type="SAM" id="MobiDB-lite"/>
    </source>
</evidence>
<feature type="region of interest" description="Disordered" evidence="1">
    <location>
        <begin position="1"/>
        <end position="20"/>
    </location>
</feature>
<keyword evidence="3" id="KW-1185">Reference proteome</keyword>
<dbReference type="OrthoDB" id="3403733at2"/>
<organism evidence="2 3">
    <name type="scientific">Sinosporangium album</name>
    <dbReference type="NCBI Taxonomy" id="504805"/>
    <lineage>
        <taxon>Bacteria</taxon>
        <taxon>Bacillati</taxon>
        <taxon>Actinomycetota</taxon>
        <taxon>Actinomycetes</taxon>
        <taxon>Streptosporangiales</taxon>
        <taxon>Streptosporangiaceae</taxon>
        <taxon>Sinosporangium</taxon>
    </lineage>
</organism>
<dbReference type="EMBL" id="FNCN01000013">
    <property type="protein sequence ID" value="SDH25394.1"/>
    <property type="molecule type" value="Genomic_DNA"/>
</dbReference>
<protein>
    <submittedName>
        <fullName evidence="2">O-methyltransferase</fullName>
    </submittedName>
</protein>
<dbReference type="InterPro" id="IPR029063">
    <property type="entry name" value="SAM-dependent_MTases_sf"/>
</dbReference>
<evidence type="ECO:0000313" key="2">
    <source>
        <dbReference type="EMBL" id="SDH25394.1"/>
    </source>
</evidence>
<dbReference type="SUPFAM" id="SSF53335">
    <property type="entry name" value="S-adenosyl-L-methionine-dependent methyltransferases"/>
    <property type="match status" value="1"/>
</dbReference>
<name>A0A1G8AX01_9ACTN</name>
<accession>A0A1G8AX01</accession>
<dbReference type="Gene3D" id="3.40.50.150">
    <property type="entry name" value="Vaccinia Virus protein VP39"/>
    <property type="match status" value="1"/>
</dbReference>
<dbReference type="AlphaFoldDB" id="A0A1G8AX01"/>
<proteinExistence type="predicted"/>